<gene>
    <name evidence="2" type="ORF">CGL56_11410</name>
</gene>
<keyword evidence="3" id="KW-1185">Reference proteome</keyword>
<dbReference type="AlphaFoldDB" id="A0A2G0CEA9"/>
<accession>A0A2G0CEA9</accession>
<comment type="caution">
    <text evidence="2">The sequence shown here is derived from an EMBL/GenBank/DDBJ whole genome shotgun (WGS) entry which is preliminary data.</text>
</comment>
<evidence type="ECO:0000256" key="1">
    <source>
        <dbReference type="SAM" id="Phobius"/>
    </source>
</evidence>
<evidence type="ECO:0000313" key="3">
    <source>
        <dbReference type="Proteomes" id="UP000226437"/>
    </source>
</evidence>
<dbReference type="GO" id="GO:0020037">
    <property type="term" value="F:heme binding"/>
    <property type="evidence" value="ECO:0007669"/>
    <property type="project" value="InterPro"/>
</dbReference>
<dbReference type="Gene3D" id="2.40.180.10">
    <property type="entry name" value="Catalase core domain"/>
    <property type="match status" value="1"/>
</dbReference>
<keyword evidence="1" id="KW-0472">Membrane</keyword>
<dbReference type="EMBL" id="PDLO01000004">
    <property type="protein sequence ID" value="PHK98302.1"/>
    <property type="molecule type" value="Genomic_DNA"/>
</dbReference>
<sequence>MNTTHQQSWTGELLADWLRRGKDFAVLWVVAKVFAFSVALFASLMLKRRMSHDNGIAARGTVRILDNPAIPLHRFFLPERTFPCRIRHATATFLDDAVKGIRSMSIKFSDDHLESPFDLQMNTGERSLFWSAASFLQFARLRKQKWGVEYRDYYRKYPDGLSGAIEALRENPESFSDLRYYCKTPFLYIGEDHTLRYAKYRVVPAKMGTRETGILQSPDPLEIPNQRVAAHNPNGRNYLKYEYRDRLEKGSVNYLIQIQLRTAAADEDPEIFNNMKPWDEEIHPWHDLAEIEITEAYDWVESCKTTFHVGNMPETLGAIPAKSIHDYNSLNYMRAHSAIAHKARLLNYRLFGYPPEIPDNDNRNWSDWEKPHRILNRSYDLPPKN</sequence>
<keyword evidence="1" id="KW-1133">Transmembrane helix</keyword>
<dbReference type="Proteomes" id="UP000226437">
    <property type="component" value="Unassembled WGS sequence"/>
</dbReference>
<keyword evidence="1" id="KW-0812">Transmembrane</keyword>
<protein>
    <submittedName>
        <fullName evidence="2">Uncharacterized protein</fullName>
    </submittedName>
</protein>
<name>A0A2G0CEA9_9BACT</name>
<organism evidence="2 3">
    <name type="scientific">Neolewinella marina</name>
    <dbReference type="NCBI Taxonomy" id="438751"/>
    <lineage>
        <taxon>Bacteria</taxon>
        <taxon>Pseudomonadati</taxon>
        <taxon>Bacteroidota</taxon>
        <taxon>Saprospiria</taxon>
        <taxon>Saprospirales</taxon>
        <taxon>Lewinellaceae</taxon>
        <taxon>Neolewinella</taxon>
    </lineage>
</organism>
<feature type="transmembrane region" description="Helical" evidence="1">
    <location>
        <begin position="25"/>
        <end position="46"/>
    </location>
</feature>
<proteinExistence type="predicted"/>
<dbReference type="OrthoDB" id="833733at2"/>
<reference evidence="2 3" key="1">
    <citation type="submission" date="2017-10" db="EMBL/GenBank/DDBJ databases">
        <title>The draft genome sequence of Lewinella marina KCTC 32374.</title>
        <authorList>
            <person name="Wang K."/>
        </authorList>
    </citation>
    <scope>NUCLEOTIDE SEQUENCE [LARGE SCALE GENOMIC DNA]</scope>
    <source>
        <strain evidence="2 3">MKG-38</strain>
    </source>
</reference>
<dbReference type="RefSeq" id="WP_099106688.1">
    <property type="nucleotide sequence ID" value="NZ_JAATJF010000004.1"/>
</dbReference>
<dbReference type="SUPFAM" id="SSF56634">
    <property type="entry name" value="Heme-dependent catalase-like"/>
    <property type="match status" value="1"/>
</dbReference>
<dbReference type="InterPro" id="IPR020835">
    <property type="entry name" value="Catalase_sf"/>
</dbReference>
<evidence type="ECO:0000313" key="2">
    <source>
        <dbReference type="EMBL" id="PHK98302.1"/>
    </source>
</evidence>